<organism evidence="3 4">
    <name type="scientific">Zymobacter palmae</name>
    <dbReference type="NCBI Taxonomy" id="33074"/>
    <lineage>
        <taxon>Bacteria</taxon>
        <taxon>Pseudomonadati</taxon>
        <taxon>Pseudomonadota</taxon>
        <taxon>Gammaproteobacteria</taxon>
        <taxon>Oceanospirillales</taxon>
        <taxon>Halomonadaceae</taxon>
        <taxon>Zymobacter group</taxon>
        <taxon>Zymobacter</taxon>
    </lineage>
</organism>
<dbReference type="InterPro" id="IPR000873">
    <property type="entry name" value="AMP-dep_synth/lig_dom"/>
</dbReference>
<keyword evidence="4" id="KW-1185">Reference proteome</keyword>
<keyword evidence="1" id="KW-0812">Transmembrane</keyword>
<sequence>MTTPLKPLAPDTIQRFLDDMVQADQAQPIAIKVDDVIADLRAKGVQPGHPVMVAIPNSKAFVAVVFGILALGAVPVLLPSSAPPARIQRIAHIVGASALVGLNISPALSPADSVSALAGVAKFAFIDQRAPHVYPEHHIILLTSGTSGIFSGCLFHINALLLNASRHIAAIGQSASDRVLINLPMYYSYAFVAQLLASFLLNNRTVIAGPPFTPEHYEHTIRQYQISLSSLTPLMVDAWLDAGDQPLPEPLRRMTIGGDALSTASLKALLDRTPGLALYVTYGLTQAGPRVATLAAHEAPPSKYGSVGLPFPDIRVYLRKDHPDDDGGELIVETDSGMTRRITGAEDEPDTPRIGDHRIIHTGDRFLIDDDGYLFFKRRKPSYVMSRGEKVSLKSVSDIAENISGVARAEAWVHEYDETSGNSLFTLDVYCEDDTLTEGDIRRQLGRTLLRSEQPTVITLHSAADIGWRKTPSHHATTASKEVTP</sequence>
<dbReference type="Proteomes" id="UP000267342">
    <property type="component" value="Chromosome"/>
</dbReference>
<dbReference type="PANTHER" id="PTHR43767:SF1">
    <property type="entry name" value="NONRIBOSOMAL PEPTIDE SYNTHASE PES1 (EUROFUNG)-RELATED"/>
    <property type="match status" value="1"/>
</dbReference>
<dbReference type="EMBL" id="AP018933">
    <property type="protein sequence ID" value="BBG29154.1"/>
    <property type="molecule type" value="Genomic_DNA"/>
</dbReference>
<reference evidence="3 4" key="1">
    <citation type="submission" date="2018-09" db="EMBL/GenBank/DDBJ databases">
        <title>Zymobacter palmae IAM14233 (=T109) whole genome analysis.</title>
        <authorList>
            <person name="Yanase H."/>
        </authorList>
    </citation>
    <scope>NUCLEOTIDE SEQUENCE [LARGE SCALE GENOMIC DNA]</scope>
    <source>
        <strain evidence="3 4">IAM14233</strain>
    </source>
</reference>
<gene>
    <name evidence="3" type="ORF">ZBT109_0365</name>
</gene>
<dbReference type="Pfam" id="PF00501">
    <property type="entry name" value="AMP-binding"/>
    <property type="match status" value="1"/>
</dbReference>
<feature type="transmembrane region" description="Helical" evidence="1">
    <location>
        <begin position="183"/>
        <end position="201"/>
    </location>
</feature>
<dbReference type="KEGG" id="zpl:ZBT109_0365"/>
<evidence type="ECO:0000313" key="3">
    <source>
        <dbReference type="EMBL" id="BBG29154.1"/>
    </source>
</evidence>
<dbReference type="AlphaFoldDB" id="A0A348HC02"/>
<evidence type="ECO:0000256" key="1">
    <source>
        <dbReference type="SAM" id="Phobius"/>
    </source>
</evidence>
<accession>A0A348HC02</accession>
<dbReference type="RefSeq" id="WP_051523666.1">
    <property type="nucleotide sequence ID" value="NZ_AP018933.1"/>
</dbReference>
<name>A0A348HC02_9GAMM</name>
<protein>
    <submittedName>
        <fullName evidence="3">Acyl-CoA synthetases</fullName>
    </submittedName>
</protein>
<feature type="transmembrane region" description="Helical" evidence="1">
    <location>
        <begin position="90"/>
        <end position="108"/>
    </location>
</feature>
<feature type="transmembrane region" description="Helical" evidence="1">
    <location>
        <begin position="139"/>
        <end position="162"/>
    </location>
</feature>
<dbReference type="STRING" id="1123510.GCA_000620025_00572"/>
<dbReference type="OrthoDB" id="9803968at2"/>
<feature type="domain" description="AMP-dependent synthetase/ligase" evidence="2">
    <location>
        <begin position="36"/>
        <end position="337"/>
    </location>
</feature>
<dbReference type="SUPFAM" id="SSF56801">
    <property type="entry name" value="Acetyl-CoA synthetase-like"/>
    <property type="match status" value="1"/>
</dbReference>
<feature type="transmembrane region" description="Helical" evidence="1">
    <location>
        <begin position="60"/>
        <end position="78"/>
    </location>
</feature>
<dbReference type="InterPro" id="IPR050237">
    <property type="entry name" value="ATP-dep_AMP-bd_enzyme"/>
</dbReference>
<proteinExistence type="predicted"/>
<dbReference type="PANTHER" id="PTHR43767">
    <property type="entry name" value="LONG-CHAIN-FATTY-ACID--COA LIGASE"/>
    <property type="match status" value="1"/>
</dbReference>
<dbReference type="Gene3D" id="3.40.50.12780">
    <property type="entry name" value="N-terminal domain of ligase-like"/>
    <property type="match status" value="1"/>
</dbReference>
<dbReference type="InterPro" id="IPR042099">
    <property type="entry name" value="ANL_N_sf"/>
</dbReference>
<evidence type="ECO:0000313" key="4">
    <source>
        <dbReference type="Proteomes" id="UP000267342"/>
    </source>
</evidence>
<keyword evidence="1" id="KW-0472">Membrane</keyword>
<keyword evidence="1" id="KW-1133">Transmembrane helix</keyword>
<evidence type="ECO:0000259" key="2">
    <source>
        <dbReference type="Pfam" id="PF00501"/>
    </source>
</evidence>